<dbReference type="GO" id="GO:0031902">
    <property type="term" value="C:late endosome membrane"/>
    <property type="evidence" value="ECO:0007669"/>
    <property type="project" value="TreeGrafter"/>
</dbReference>
<accession>A0AAN9V3S8</accession>
<sequence>MKFGKNSVEADDIWTREQFKAEAARILDVSWQVMHTAEWRLQKQSAVGDAFSAKPPGMNQIFKIKGVVDMAPEALLQLLFDNPDEYAKWNPVIVESLLLERVGERAHVSYQVTAERLGGLVARRDFVVLSAWQERDGALVLANVSVPHPAAPPPNTYIRGENRPGCYVIRPVPGESNKSRVEWYLDTNLKGWLPQKILDAAFCSILTENLKNLKNYISK</sequence>
<proteinExistence type="predicted"/>
<dbReference type="GO" id="GO:0008289">
    <property type="term" value="F:lipid binding"/>
    <property type="evidence" value="ECO:0007669"/>
    <property type="project" value="InterPro"/>
</dbReference>
<dbReference type="PRINTS" id="PR00978">
    <property type="entry name" value="STARPROTEIN"/>
</dbReference>
<comment type="caution">
    <text evidence="2">The sequence shown here is derived from an EMBL/GenBank/DDBJ whole genome shotgun (WGS) entry which is preliminary data.</text>
</comment>
<evidence type="ECO:0000259" key="1">
    <source>
        <dbReference type="PROSITE" id="PS50848"/>
    </source>
</evidence>
<evidence type="ECO:0000313" key="3">
    <source>
        <dbReference type="Proteomes" id="UP001378592"/>
    </source>
</evidence>
<dbReference type="GO" id="GO:0099044">
    <property type="term" value="P:vesicle tethering to endoplasmic reticulum"/>
    <property type="evidence" value="ECO:0007669"/>
    <property type="project" value="TreeGrafter"/>
</dbReference>
<dbReference type="GO" id="GO:0005789">
    <property type="term" value="C:endoplasmic reticulum membrane"/>
    <property type="evidence" value="ECO:0007669"/>
    <property type="project" value="TreeGrafter"/>
</dbReference>
<dbReference type="InterPro" id="IPR002913">
    <property type="entry name" value="START_lipid-bd_dom"/>
</dbReference>
<dbReference type="Pfam" id="PF01852">
    <property type="entry name" value="START"/>
    <property type="match status" value="1"/>
</dbReference>
<dbReference type="PANTHER" id="PTHR46121:SF4">
    <property type="entry name" value="STEROIDOGENIC ACUTE REGULATORY PROTEIN-LIKE"/>
    <property type="match status" value="1"/>
</dbReference>
<dbReference type="InterPro" id="IPR051869">
    <property type="entry name" value="STARD3"/>
</dbReference>
<dbReference type="GO" id="GO:0140284">
    <property type="term" value="C:endoplasmic reticulum-endosome membrane contact site"/>
    <property type="evidence" value="ECO:0007669"/>
    <property type="project" value="TreeGrafter"/>
</dbReference>
<gene>
    <name evidence="2" type="ORF">R5R35_000506</name>
</gene>
<dbReference type="PANTHER" id="PTHR46121">
    <property type="entry name" value="STEROIDOGENIC ACUTE REGULATORY PROTEIN-LIKE"/>
    <property type="match status" value="1"/>
</dbReference>
<dbReference type="Gene3D" id="3.30.530.20">
    <property type="match status" value="1"/>
</dbReference>
<dbReference type="EMBL" id="JAZDUA010000564">
    <property type="protein sequence ID" value="KAK7791083.1"/>
    <property type="molecule type" value="Genomic_DNA"/>
</dbReference>
<dbReference type="PROSITE" id="PS50848">
    <property type="entry name" value="START"/>
    <property type="match status" value="1"/>
</dbReference>
<dbReference type="SMART" id="SM00234">
    <property type="entry name" value="START"/>
    <property type="match status" value="1"/>
</dbReference>
<keyword evidence="3" id="KW-1185">Reference proteome</keyword>
<dbReference type="Proteomes" id="UP001378592">
    <property type="component" value="Unassembled WGS sequence"/>
</dbReference>
<evidence type="ECO:0000313" key="2">
    <source>
        <dbReference type="EMBL" id="KAK7791083.1"/>
    </source>
</evidence>
<dbReference type="AlphaFoldDB" id="A0AAN9V3S8"/>
<dbReference type="SUPFAM" id="SSF55961">
    <property type="entry name" value="Bet v1-like"/>
    <property type="match status" value="1"/>
</dbReference>
<protein>
    <recommendedName>
        <fullName evidence="1">START domain-containing protein</fullName>
    </recommendedName>
</protein>
<feature type="domain" description="START" evidence="1">
    <location>
        <begin position="39"/>
        <end position="219"/>
    </location>
</feature>
<name>A0AAN9V3S8_9ORTH</name>
<dbReference type="InterPro" id="IPR023393">
    <property type="entry name" value="START-like_dom_sf"/>
</dbReference>
<dbReference type="GO" id="GO:0005765">
    <property type="term" value="C:lysosomal membrane"/>
    <property type="evidence" value="ECO:0007669"/>
    <property type="project" value="TreeGrafter"/>
</dbReference>
<organism evidence="2 3">
    <name type="scientific">Gryllus longicercus</name>
    <dbReference type="NCBI Taxonomy" id="2509291"/>
    <lineage>
        <taxon>Eukaryota</taxon>
        <taxon>Metazoa</taxon>
        <taxon>Ecdysozoa</taxon>
        <taxon>Arthropoda</taxon>
        <taxon>Hexapoda</taxon>
        <taxon>Insecta</taxon>
        <taxon>Pterygota</taxon>
        <taxon>Neoptera</taxon>
        <taxon>Polyneoptera</taxon>
        <taxon>Orthoptera</taxon>
        <taxon>Ensifera</taxon>
        <taxon>Gryllidea</taxon>
        <taxon>Grylloidea</taxon>
        <taxon>Gryllidae</taxon>
        <taxon>Gryllinae</taxon>
        <taxon>Gryllus</taxon>
    </lineage>
</organism>
<reference evidence="2 3" key="1">
    <citation type="submission" date="2024-03" db="EMBL/GenBank/DDBJ databases">
        <title>The genome assembly and annotation of the cricket Gryllus longicercus Weissman &amp; Gray.</title>
        <authorList>
            <person name="Szrajer S."/>
            <person name="Gray D."/>
            <person name="Ylla G."/>
        </authorList>
    </citation>
    <scope>NUCLEOTIDE SEQUENCE [LARGE SCALE GENOMIC DNA]</scope>
    <source>
        <strain evidence="2">DAG 2021-001</strain>
        <tissue evidence="2">Whole body minus gut</tissue>
    </source>
</reference>
<dbReference type="InterPro" id="IPR000799">
    <property type="entry name" value="StAR-like"/>
</dbReference>